<keyword evidence="3" id="KW-0997">Cell inner membrane</keyword>
<sequence length="127" mass="13409">MLASALIVFVGGGLGAMARELSMLALGRYSAAFPFDIFVANILASFLLGLVFGLHRARRASDNASLLLSTGFCGGMSTFSSFVYGTYSEMTKPGEFGLAMLYVLASLVVGYAVTWCGLRAATSLRRA</sequence>
<evidence type="ECO:0000256" key="2">
    <source>
        <dbReference type="ARBA" id="ARBA00022475"/>
    </source>
</evidence>
<dbReference type="HAMAP" id="MF_00454">
    <property type="entry name" value="FluC"/>
    <property type="match status" value="1"/>
</dbReference>
<comment type="function">
    <text evidence="12">Fluoride-specific ion channel. Important for reducing fluoride concentration in the cell, thus reducing its toxicity.</text>
</comment>
<dbReference type="InterPro" id="IPR003691">
    <property type="entry name" value="FluC"/>
</dbReference>
<feature type="transmembrane region" description="Helical" evidence="12">
    <location>
        <begin position="31"/>
        <end position="54"/>
    </location>
</feature>
<evidence type="ECO:0000256" key="12">
    <source>
        <dbReference type="HAMAP-Rule" id="MF_00454"/>
    </source>
</evidence>
<evidence type="ECO:0000256" key="7">
    <source>
        <dbReference type="ARBA" id="ARBA00023065"/>
    </source>
</evidence>
<keyword evidence="14" id="KW-1185">Reference proteome</keyword>
<keyword evidence="9 12" id="KW-0407">Ion channel</keyword>
<accession>A0A7W6D7Q8</accession>
<organism evidence="13 14">
    <name type="scientific">Hansschlegelia beijingensis</name>
    <dbReference type="NCBI Taxonomy" id="1133344"/>
    <lineage>
        <taxon>Bacteria</taxon>
        <taxon>Pseudomonadati</taxon>
        <taxon>Pseudomonadota</taxon>
        <taxon>Alphaproteobacteria</taxon>
        <taxon>Hyphomicrobiales</taxon>
        <taxon>Methylopilaceae</taxon>
        <taxon>Hansschlegelia</taxon>
    </lineage>
</organism>
<comment type="activity regulation">
    <text evidence="12">Na(+) is not transported, but it plays an essential structural role and its presence is essential for fluoride channel function.</text>
</comment>
<evidence type="ECO:0000256" key="1">
    <source>
        <dbReference type="ARBA" id="ARBA00004651"/>
    </source>
</evidence>
<keyword evidence="8 12" id="KW-0472">Membrane</keyword>
<evidence type="ECO:0000256" key="8">
    <source>
        <dbReference type="ARBA" id="ARBA00023136"/>
    </source>
</evidence>
<keyword evidence="12" id="KW-0813">Transport</keyword>
<keyword evidence="4 12" id="KW-0812">Transmembrane</keyword>
<comment type="similarity">
    <text evidence="10 12">Belongs to the fluoride channel Fluc/FEX (TC 1.A.43) family.</text>
</comment>
<evidence type="ECO:0000256" key="6">
    <source>
        <dbReference type="ARBA" id="ARBA00023053"/>
    </source>
</evidence>
<dbReference type="GO" id="GO:0005886">
    <property type="term" value="C:plasma membrane"/>
    <property type="evidence" value="ECO:0007669"/>
    <property type="project" value="UniProtKB-SubCell"/>
</dbReference>
<keyword evidence="7 12" id="KW-0406">Ion transport</keyword>
<protein>
    <recommendedName>
        <fullName evidence="12">Fluoride-specific ion channel FluC</fullName>
    </recommendedName>
</protein>
<gene>
    <name evidence="12" type="primary">fluC</name>
    <name evidence="12" type="synonym">crcB</name>
    <name evidence="13" type="ORF">GGR24_002439</name>
</gene>
<feature type="binding site" evidence="12">
    <location>
        <position position="74"/>
    </location>
    <ligand>
        <name>Na(+)</name>
        <dbReference type="ChEBI" id="CHEBI:29101"/>
        <note>structural</note>
    </ligand>
</feature>
<dbReference type="RefSeq" id="WP_183395610.1">
    <property type="nucleotide sequence ID" value="NZ_JACIDR010000003.1"/>
</dbReference>
<evidence type="ECO:0000256" key="9">
    <source>
        <dbReference type="ARBA" id="ARBA00023303"/>
    </source>
</evidence>
<keyword evidence="6 12" id="KW-0915">Sodium</keyword>
<evidence type="ECO:0000256" key="3">
    <source>
        <dbReference type="ARBA" id="ARBA00022519"/>
    </source>
</evidence>
<dbReference type="Pfam" id="PF02537">
    <property type="entry name" value="CRCB"/>
    <property type="match status" value="1"/>
</dbReference>
<feature type="transmembrane region" description="Helical" evidence="12">
    <location>
        <begin position="66"/>
        <end position="87"/>
    </location>
</feature>
<keyword evidence="2 12" id="KW-1003">Cell membrane</keyword>
<dbReference type="AlphaFoldDB" id="A0A7W6D7Q8"/>
<proteinExistence type="inferred from homology"/>
<comment type="caution">
    <text evidence="13">The sequence shown here is derived from an EMBL/GenBank/DDBJ whole genome shotgun (WGS) entry which is preliminary data.</text>
</comment>
<evidence type="ECO:0000256" key="11">
    <source>
        <dbReference type="ARBA" id="ARBA00035585"/>
    </source>
</evidence>
<name>A0A7W6D7Q8_9HYPH</name>
<evidence type="ECO:0000256" key="5">
    <source>
        <dbReference type="ARBA" id="ARBA00022989"/>
    </source>
</evidence>
<evidence type="ECO:0000313" key="14">
    <source>
        <dbReference type="Proteomes" id="UP000528964"/>
    </source>
</evidence>
<dbReference type="GO" id="GO:0062054">
    <property type="term" value="F:fluoride channel activity"/>
    <property type="evidence" value="ECO:0007669"/>
    <property type="project" value="UniProtKB-UniRule"/>
</dbReference>
<dbReference type="EMBL" id="JACIDR010000003">
    <property type="protein sequence ID" value="MBB3973769.1"/>
    <property type="molecule type" value="Genomic_DNA"/>
</dbReference>
<comment type="subcellular location">
    <subcellularLocation>
        <location evidence="1 12">Cell membrane</location>
        <topology evidence="1 12">Multi-pass membrane protein</topology>
    </subcellularLocation>
</comment>
<dbReference type="PANTHER" id="PTHR28259">
    <property type="entry name" value="FLUORIDE EXPORT PROTEIN 1-RELATED"/>
    <property type="match status" value="1"/>
</dbReference>
<evidence type="ECO:0000256" key="10">
    <source>
        <dbReference type="ARBA" id="ARBA00035120"/>
    </source>
</evidence>
<keyword evidence="12" id="KW-0479">Metal-binding</keyword>
<feature type="binding site" evidence="12">
    <location>
        <position position="77"/>
    </location>
    <ligand>
        <name>Na(+)</name>
        <dbReference type="ChEBI" id="CHEBI:29101"/>
        <note>structural</note>
    </ligand>
</feature>
<feature type="transmembrane region" description="Helical" evidence="12">
    <location>
        <begin position="99"/>
        <end position="118"/>
    </location>
</feature>
<comment type="catalytic activity">
    <reaction evidence="11">
        <text>fluoride(in) = fluoride(out)</text>
        <dbReference type="Rhea" id="RHEA:76159"/>
        <dbReference type="ChEBI" id="CHEBI:17051"/>
    </reaction>
    <physiologicalReaction direction="left-to-right" evidence="11">
        <dbReference type="Rhea" id="RHEA:76160"/>
    </physiologicalReaction>
</comment>
<dbReference type="GO" id="GO:0140114">
    <property type="term" value="P:cellular detoxification of fluoride"/>
    <property type="evidence" value="ECO:0007669"/>
    <property type="project" value="UniProtKB-UniRule"/>
</dbReference>
<evidence type="ECO:0000256" key="4">
    <source>
        <dbReference type="ARBA" id="ARBA00022692"/>
    </source>
</evidence>
<reference evidence="13 14" key="1">
    <citation type="submission" date="2020-08" db="EMBL/GenBank/DDBJ databases">
        <title>Genomic Encyclopedia of Type Strains, Phase IV (KMG-IV): sequencing the most valuable type-strain genomes for metagenomic binning, comparative biology and taxonomic classification.</title>
        <authorList>
            <person name="Goeker M."/>
        </authorList>
    </citation>
    <scope>NUCLEOTIDE SEQUENCE [LARGE SCALE GENOMIC DNA]</scope>
    <source>
        <strain evidence="13 14">DSM 25481</strain>
    </source>
</reference>
<evidence type="ECO:0000313" key="13">
    <source>
        <dbReference type="EMBL" id="MBB3973769.1"/>
    </source>
</evidence>
<dbReference type="PANTHER" id="PTHR28259:SF1">
    <property type="entry name" value="FLUORIDE EXPORT PROTEIN 1-RELATED"/>
    <property type="match status" value="1"/>
</dbReference>
<keyword evidence="5 12" id="KW-1133">Transmembrane helix</keyword>
<dbReference type="Proteomes" id="UP000528964">
    <property type="component" value="Unassembled WGS sequence"/>
</dbReference>
<dbReference type="GO" id="GO:0046872">
    <property type="term" value="F:metal ion binding"/>
    <property type="evidence" value="ECO:0007669"/>
    <property type="project" value="UniProtKB-KW"/>
</dbReference>